<accession>A0A1Q9E113</accession>
<proteinExistence type="predicted"/>
<gene>
    <name evidence="3" type="ORF">AK812_SmicGene16194</name>
</gene>
<dbReference type="OrthoDB" id="437309at2759"/>
<keyword evidence="4" id="KW-1185">Reference proteome</keyword>
<name>A0A1Q9E113_SYMMI</name>
<evidence type="ECO:0000256" key="2">
    <source>
        <dbReference type="SAM" id="Phobius"/>
    </source>
</evidence>
<evidence type="ECO:0000313" key="4">
    <source>
        <dbReference type="Proteomes" id="UP000186817"/>
    </source>
</evidence>
<keyword evidence="2" id="KW-0812">Transmembrane</keyword>
<protein>
    <submittedName>
        <fullName evidence="3">Uncharacterized protein</fullName>
    </submittedName>
</protein>
<keyword evidence="2" id="KW-1133">Transmembrane helix</keyword>
<organism evidence="3 4">
    <name type="scientific">Symbiodinium microadriaticum</name>
    <name type="common">Dinoflagellate</name>
    <name type="synonym">Zooxanthella microadriatica</name>
    <dbReference type="NCBI Taxonomy" id="2951"/>
    <lineage>
        <taxon>Eukaryota</taxon>
        <taxon>Sar</taxon>
        <taxon>Alveolata</taxon>
        <taxon>Dinophyceae</taxon>
        <taxon>Suessiales</taxon>
        <taxon>Symbiodiniaceae</taxon>
        <taxon>Symbiodinium</taxon>
    </lineage>
</organism>
<sequence>MGFNPYGSRIGGPSRTALKLFEGAVSSSAPRPTEAAAVPEPGSEKKEEPKSMGWGLFLGYLSSGIGSVVFLYYFYKARYSLHQTEILLLEAFRRLPLYWPAGPKPAEVNSRWEAEGLPEDIKLAFCEWFVVTDLEEPKGVTRDDVLELFNELGLREEAQPAKDFLYRGEGHIEEKKRLACVGLQESLTLMSALRTHYGKQREVAE</sequence>
<dbReference type="OMA" id="KLAFCEW"/>
<evidence type="ECO:0000313" key="3">
    <source>
        <dbReference type="EMBL" id="OLQ01108.1"/>
    </source>
</evidence>
<keyword evidence="2" id="KW-0472">Membrane</keyword>
<dbReference type="Proteomes" id="UP000186817">
    <property type="component" value="Unassembled WGS sequence"/>
</dbReference>
<reference evidence="3 4" key="1">
    <citation type="submission" date="2016-02" db="EMBL/GenBank/DDBJ databases">
        <title>Genome analysis of coral dinoflagellate symbionts highlights evolutionary adaptations to a symbiotic lifestyle.</title>
        <authorList>
            <person name="Aranda M."/>
            <person name="Li Y."/>
            <person name="Liew Y.J."/>
            <person name="Baumgarten S."/>
            <person name="Simakov O."/>
            <person name="Wilson M."/>
            <person name="Piel J."/>
            <person name="Ashoor H."/>
            <person name="Bougouffa S."/>
            <person name="Bajic V.B."/>
            <person name="Ryu T."/>
            <person name="Ravasi T."/>
            <person name="Bayer T."/>
            <person name="Micklem G."/>
            <person name="Kim H."/>
            <person name="Bhak J."/>
            <person name="Lajeunesse T.C."/>
            <person name="Voolstra C.R."/>
        </authorList>
    </citation>
    <scope>NUCLEOTIDE SEQUENCE [LARGE SCALE GENOMIC DNA]</scope>
    <source>
        <strain evidence="3 4">CCMP2467</strain>
    </source>
</reference>
<evidence type="ECO:0000256" key="1">
    <source>
        <dbReference type="SAM" id="MobiDB-lite"/>
    </source>
</evidence>
<comment type="caution">
    <text evidence="3">The sequence shown here is derived from an EMBL/GenBank/DDBJ whole genome shotgun (WGS) entry which is preliminary data.</text>
</comment>
<feature type="region of interest" description="Disordered" evidence="1">
    <location>
        <begin position="24"/>
        <end position="50"/>
    </location>
</feature>
<dbReference type="EMBL" id="LSRX01000305">
    <property type="protein sequence ID" value="OLQ01108.1"/>
    <property type="molecule type" value="Genomic_DNA"/>
</dbReference>
<feature type="non-terminal residue" evidence="3">
    <location>
        <position position="205"/>
    </location>
</feature>
<feature type="transmembrane region" description="Helical" evidence="2">
    <location>
        <begin position="54"/>
        <end position="75"/>
    </location>
</feature>
<dbReference type="AlphaFoldDB" id="A0A1Q9E113"/>